<dbReference type="OrthoDB" id="9808347at2"/>
<sequence length="304" mass="31568">MEKIPISAIDGIDIGQVTDAANKTGVTVFLCEKGATGGVSVRGGAPGTRETDALQPGRLVSHVHGLFLTGGSAFGLAVADGMMQYLEERGAGFDTGVANVPIVSGAVLYDLSEGSSTSRPDAAMGKQACENITSIFEEGRRGAGTGATIGKILGRDRQMLGGIGQYALQIGPLKVGAVVAVNCFGDVYDPATGQKVAGVRHELSTEELLLHGNTAEGKERMNTTIGTVLTNAPLTKDECKTVADIAHNGLARTIRPVHTMLDGDTMFTMATGDINHSSFHQLSVLSVYVVEQAVLSAIRASNLL</sequence>
<evidence type="ECO:0000313" key="3">
    <source>
        <dbReference type="Proteomes" id="UP000295632"/>
    </source>
</evidence>
<dbReference type="Pfam" id="PF03576">
    <property type="entry name" value="Peptidase_S58"/>
    <property type="match status" value="1"/>
</dbReference>
<comment type="similarity">
    <text evidence="1">Belongs to the peptidase S58 family.</text>
</comment>
<evidence type="ECO:0000256" key="1">
    <source>
        <dbReference type="ARBA" id="ARBA00007068"/>
    </source>
</evidence>
<dbReference type="GO" id="GO:0004177">
    <property type="term" value="F:aminopeptidase activity"/>
    <property type="evidence" value="ECO:0007669"/>
    <property type="project" value="UniProtKB-KW"/>
</dbReference>
<dbReference type="PANTHER" id="PTHR36512:SF3">
    <property type="entry name" value="BLR5678 PROTEIN"/>
    <property type="match status" value="1"/>
</dbReference>
<dbReference type="InterPro" id="IPR016117">
    <property type="entry name" value="ArgJ-like_dom_sf"/>
</dbReference>
<gene>
    <name evidence="2" type="ORF">EV213_10322</name>
</gene>
<keyword evidence="2" id="KW-0378">Hydrolase</keyword>
<dbReference type="Proteomes" id="UP000295632">
    <property type="component" value="Unassembled WGS sequence"/>
</dbReference>
<reference evidence="2 3" key="1">
    <citation type="submission" date="2019-03" db="EMBL/GenBank/DDBJ databases">
        <title>Genomic Encyclopedia of Type Strains, Phase IV (KMG-IV): sequencing the most valuable type-strain genomes for metagenomic binning, comparative biology and taxonomic classification.</title>
        <authorList>
            <person name="Goeker M."/>
        </authorList>
    </citation>
    <scope>NUCLEOTIDE SEQUENCE [LARGE SCALE GENOMIC DNA]</scope>
    <source>
        <strain evidence="2 3">DSM 28697</strain>
    </source>
</reference>
<dbReference type="Gene3D" id="3.60.70.12">
    <property type="entry name" value="L-amino peptidase D-ALA esterase/amidase"/>
    <property type="match status" value="1"/>
</dbReference>
<accession>A0A4R6U9S7</accession>
<keyword evidence="2" id="KW-0645">Protease</keyword>
<dbReference type="InterPro" id="IPR005321">
    <property type="entry name" value="Peptidase_S58_DmpA"/>
</dbReference>
<proteinExistence type="inferred from homology"/>
<evidence type="ECO:0000313" key="2">
    <source>
        <dbReference type="EMBL" id="TDQ41445.1"/>
    </source>
</evidence>
<dbReference type="AlphaFoldDB" id="A0A4R6U9S7"/>
<dbReference type="EMBL" id="SNYJ01000003">
    <property type="protein sequence ID" value="TDQ41445.1"/>
    <property type="molecule type" value="Genomic_DNA"/>
</dbReference>
<dbReference type="SUPFAM" id="SSF56266">
    <property type="entry name" value="DmpA/ArgJ-like"/>
    <property type="match status" value="1"/>
</dbReference>
<comment type="caution">
    <text evidence="2">The sequence shown here is derived from an EMBL/GenBank/DDBJ whole genome shotgun (WGS) entry which is preliminary data.</text>
</comment>
<dbReference type="CDD" id="cd02252">
    <property type="entry name" value="nylC_like"/>
    <property type="match status" value="1"/>
</dbReference>
<protein>
    <submittedName>
        <fullName evidence="2">L-aminopeptidase/D-esterase-like protein</fullName>
    </submittedName>
</protein>
<organism evidence="2 3">
    <name type="scientific">Aureibacillus halotolerans</name>
    <dbReference type="NCBI Taxonomy" id="1508390"/>
    <lineage>
        <taxon>Bacteria</taxon>
        <taxon>Bacillati</taxon>
        <taxon>Bacillota</taxon>
        <taxon>Bacilli</taxon>
        <taxon>Bacillales</taxon>
        <taxon>Bacillaceae</taxon>
        <taxon>Aureibacillus</taxon>
    </lineage>
</organism>
<keyword evidence="3" id="KW-1185">Reference proteome</keyword>
<dbReference type="RefSeq" id="WP_133579325.1">
    <property type="nucleotide sequence ID" value="NZ_SNYJ01000003.1"/>
</dbReference>
<keyword evidence="2" id="KW-0031">Aminopeptidase</keyword>
<dbReference type="PANTHER" id="PTHR36512">
    <property type="entry name" value="D-AMINOPEPTIDASE"/>
    <property type="match status" value="1"/>
</dbReference>
<name>A0A4R6U9S7_9BACI</name>